<protein>
    <submittedName>
        <fullName evidence="2">Uncharacterized protein</fullName>
    </submittedName>
</protein>
<evidence type="ECO:0000256" key="1">
    <source>
        <dbReference type="SAM" id="Phobius"/>
    </source>
</evidence>
<dbReference type="EMBL" id="LMVP01000558">
    <property type="protein sequence ID" value="PAV10449.1"/>
    <property type="molecule type" value="Genomic_DNA"/>
</dbReference>
<organism evidence="2 3">
    <name type="scientific">Methanosarcina spelaei</name>
    <dbReference type="NCBI Taxonomy" id="1036679"/>
    <lineage>
        <taxon>Archaea</taxon>
        <taxon>Methanobacteriati</taxon>
        <taxon>Methanobacteriota</taxon>
        <taxon>Stenosarchaea group</taxon>
        <taxon>Methanomicrobia</taxon>
        <taxon>Methanosarcinales</taxon>
        <taxon>Methanosarcinaceae</taxon>
        <taxon>Methanosarcina</taxon>
    </lineage>
</organism>
<proteinExistence type="predicted"/>
<name>A0A2A2HLT8_9EURY</name>
<accession>A0A2A2HLT8</accession>
<evidence type="ECO:0000313" key="3">
    <source>
        <dbReference type="Proteomes" id="UP000218164"/>
    </source>
</evidence>
<feature type="transmembrane region" description="Helical" evidence="1">
    <location>
        <begin position="33"/>
        <end position="52"/>
    </location>
</feature>
<keyword evidence="1" id="KW-1133">Transmembrane helix</keyword>
<feature type="transmembrane region" description="Helical" evidence="1">
    <location>
        <begin position="9"/>
        <end position="27"/>
    </location>
</feature>
<sequence>MEKSLMKNPFVLFIIPVIICTFLGYLSNNLMNGALTGISIGIGFVIGMNVFGRKQEKDERKKSKKK</sequence>
<gene>
    <name evidence="2" type="ORF">ASJ81_13360</name>
</gene>
<keyword evidence="1" id="KW-0472">Membrane</keyword>
<dbReference type="AlphaFoldDB" id="A0A2A2HLT8"/>
<evidence type="ECO:0000313" key="2">
    <source>
        <dbReference type="EMBL" id="PAV10449.1"/>
    </source>
</evidence>
<keyword evidence="1" id="KW-0812">Transmembrane</keyword>
<reference evidence="2 3" key="1">
    <citation type="journal article" date="2017" name="BMC Genomics">
        <title>Genomic analysis of methanogenic archaea reveals a shift towards energy conservation.</title>
        <authorList>
            <person name="Gilmore S.P."/>
            <person name="Henske J.K."/>
            <person name="Sexton J.A."/>
            <person name="Solomon K.V."/>
            <person name="Seppala S."/>
            <person name="Yoo J.I."/>
            <person name="Huyett L.M."/>
            <person name="Pressman A."/>
            <person name="Cogan J.Z."/>
            <person name="Kivenson V."/>
            <person name="Peng X."/>
            <person name="Tan Y."/>
            <person name="Valentine D.L."/>
            <person name="O'Malley M.A."/>
        </authorList>
    </citation>
    <scope>NUCLEOTIDE SEQUENCE [LARGE SCALE GENOMIC DNA]</scope>
    <source>
        <strain evidence="2 3">MC-15</strain>
    </source>
</reference>
<keyword evidence="3" id="KW-1185">Reference proteome</keyword>
<dbReference type="Proteomes" id="UP000218164">
    <property type="component" value="Unassembled WGS sequence"/>
</dbReference>
<comment type="caution">
    <text evidence="2">The sequence shown here is derived from an EMBL/GenBank/DDBJ whole genome shotgun (WGS) entry which is preliminary data.</text>
</comment>